<comment type="subcellular location">
    <subcellularLocation>
        <location evidence="1">Endoplasmic reticulum membrane</location>
        <topology evidence="1">Single-pass type I membrane protein</topology>
    </subcellularLocation>
</comment>
<evidence type="ECO:0000256" key="5">
    <source>
        <dbReference type="ARBA" id="ARBA00022824"/>
    </source>
</evidence>
<protein>
    <recommendedName>
        <fullName evidence="11">Malectin domain-containing protein</fullName>
    </recommendedName>
</protein>
<name>A0A182SZI0_9DIPT</name>
<keyword evidence="9" id="KW-0119">Carbohydrate metabolism</keyword>
<evidence type="ECO:0000259" key="11">
    <source>
        <dbReference type="Pfam" id="PF11721"/>
    </source>
</evidence>
<accession>A0A182SZI0</accession>
<evidence type="ECO:0000256" key="3">
    <source>
        <dbReference type="ARBA" id="ARBA00022692"/>
    </source>
</evidence>
<evidence type="ECO:0000256" key="4">
    <source>
        <dbReference type="ARBA" id="ARBA00022729"/>
    </source>
</evidence>
<evidence type="ECO:0000256" key="2">
    <source>
        <dbReference type="ARBA" id="ARBA00009141"/>
    </source>
</evidence>
<dbReference type="VEuPathDB" id="VectorBase:AMAM016557"/>
<dbReference type="GO" id="GO:0005789">
    <property type="term" value="C:endoplasmic reticulum membrane"/>
    <property type="evidence" value="ECO:0007669"/>
    <property type="project" value="UniProtKB-SubCell"/>
</dbReference>
<evidence type="ECO:0000256" key="7">
    <source>
        <dbReference type="ARBA" id="ARBA00023136"/>
    </source>
</evidence>
<dbReference type="PANTHER" id="PTHR13460:SF0">
    <property type="entry name" value="MALECTIN"/>
    <property type="match status" value="1"/>
</dbReference>
<keyword evidence="4 10" id="KW-0732">Signal</keyword>
<keyword evidence="3" id="KW-0812">Transmembrane</keyword>
<comment type="similarity">
    <text evidence="2">Belongs to the malectin family.</text>
</comment>
<reference evidence="13" key="1">
    <citation type="submission" date="2013-09" db="EMBL/GenBank/DDBJ databases">
        <title>The Genome Sequence of Anopheles maculatus species B.</title>
        <authorList>
            <consortium name="The Broad Institute Genomics Platform"/>
            <person name="Neafsey D.E."/>
            <person name="Besansky N."/>
            <person name="Howell P."/>
            <person name="Walton C."/>
            <person name="Young S.K."/>
            <person name="Zeng Q."/>
            <person name="Gargeya S."/>
            <person name="Fitzgerald M."/>
            <person name="Haas B."/>
            <person name="Abouelleil A."/>
            <person name="Allen A.W."/>
            <person name="Alvarado L."/>
            <person name="Arachchi H.M."/>
            <person name="Berlin A.M."/>
            <person name="Chapman S.B."/>
            <person name="Gainer-Dewar J."/>
            <person name="Goldberg J."/>
            <person name="Griggs A."/>
            <person name="Gujja S."/>
            <person name="Hansen M."/>
            <person name="Howarth C."/>
            <person name="Imamovic A."/>
            <person name="Ireland A."/>
            <person name="Larimer J."/>
            <person name="McCowan C."/>
            <person name="Murphy C."/>
            <person name="Pearson M."/>
            <person name="Poon T.W."/>
            <person name="Priest M."/>
            <person name="Roberts A."/>
            <person name="Saif S."/>
            <person name="Shea T."/>
            <person name="Sisk P."/>
            <person name="Sykes S."/>
            <person name="Wortman J."/>
            <person name="Nusbaum C."/>
            <person name="Birren B."/>
        </authorList>
    </citation>
    <scope>NUCLEOTIDE SEQUENCE [LARGE SCALE GENOMIC DNA]</scope>
    <source>
        <strain evidence="13">maculatus3</strain>
    </source>
</reference>
<sequence length="129" mass="14364">MVGHQLARLWLSVLAVLFSAKSSLGSTFNVIYAINAGGDAHTDSNGIYYLGDPLKGKVGTESDYGRQLLTINRVNKHDEILYQTERYHHDTFGYDIPVSGDGQYVLILKFCEVYFNGPNMKVKALLTMS</sequence>
<proteinExistence type="inferred from homology"/>
<evidence type="ECO:0000313" key="13">
    <source>
        <dbReference type="Proteomes" id="UP000075901"/>
    </source>
</evidence>
<dbReference type="Proteomes" id="UP000075901">
    <property type="component" value="Unassembled WGS sequence"/>
</dbReference>
<dbReference type="EnsemblMetazoa" id="AMAM016557-RA">
    <property type="protein sequence ID" value="AMAM016557-PA"/>
    <property type="gene ID" value="AMAM016557"/>
</dbReference>
<evidence type="ECO:0000256" key="8">
    <source>
        <dbReference type="ARBA" id="ARBA00023180"/>
    </source>
</evidence>
<reference evidence="12" key="2">
    <citation type="submission" date="2020-05" db="UniProtKB">
        <authorList>
            <consortium name="EnsemblMetazoa"/>
        </authorList>
    </citation>
    <scope>IDENTIFICATION</scope>
    <source>
        <strain evidence="12">maculatus3</strain>
    </source>
</reference>
<keyword evidence="6" id="KW-1133">Transmembrane helix</keyword>
<keyword evidence="8" id="KW-0325">Glycoprotein</keyword>
<dbReference type="InterPro" id="IPR021720">
    <property type="entry name" value="Malectin_dom"/>
</dbReference>
<organism evidence="12 13">
    <name type="scientific">Anopheles maculatus</name>
    <dbReference type="NCBI Taxonomy" id="74869"/>
    <lineage>
        <taxon>Eukaryota</taxon>
        <taxon>Metazoa</taxon>
        <taxon>Ecdysozoa</taxon>
        <taxon>Arthropoda</taxon>
        <taxon>Hexapoda</taxon>
        <taxon>Insecta</taxon>
        <taxon>Pterygota</taxon>
        <taxon>Neoptera</taxon>
        <taxon>Endopterygota</taxon>
        <taxon>Diptera</taxon>
        <taxon>Nematocera</taxon>
        <taxon>Culicoidea</taxon>
        <taxon>Culicidae</taxon>
        <taxon>Anophelinae</taxon>
        <taxon>Anopheles</taxon>
        <taxon>Anopheles maculatus group</taxon>
    </lineage>
</organism>
<dbReference type="Gene3D" id="2.60.120.430">
    <property type="entry name" value="Galactose-binding lectin"/>
    <property type="match status" value="1"/>
</dbReference>
<dbReference type="AlphaFoldDB" id="A0A182SZI0"/>
<evidence type="ECO:0000256" key="6">
    <source>
        <dbReference type="ARBA" id="ARBA00022989"/>
    </source>
</evidence>
<feature type="domain" description="Malectin" evidence="11">
    <location>
        <begin position="30"/>
        <end position="122"/>
    </location>
</feature>
<evidence type="ECO:0000313" key="12">
    <source>
        <dbReference type="EnsemblMetazoa" id="AMAM016557-PA"/>
    </source>
</evidence>
<keyword evidence="5" id="KW-0256">Endoplasmic reticulum</keyword>
<dbReference type="PANTHER" id="PTHR13460">
    <property type="match status" value="1"/>
</dbReference>
<evidence type="ECO:0000256" key="10">
    <source>
        <dbReference type="SAM" id="SignalP"/>
    </source>
</evidence>
<feature type="signal peptide" evidence="10">
    <location>
        <begin position="1"/>
        <end position="25"/>
    </location>
</feature>
<keyword evidence="13" id="KW-1185">Reference proteome</keyword>
<dbReference type="InterPro" id="IPR039155">
    <property type="entry name" value="MLEC"/>
</dbReference>
<evidence type="ECO:0000256" key="1">
    <source>
        <dbReference type="ARBA" id="ARBA00004115"/>
    </source>
</evidence>
<keyword evidence="7" id="KW-0472">Membrane</keyword>
<feature type="chain" id="PRO_5008136295" description="Malectin domain-containing protein" evidence="10">
    <location>
        <begin position="26"/>
        <end position="129"/>
    </location>
</feature>
<evidence type="ECO:0000256" key="9">
    <source>
        <dbReference type="ARBA" id="ARBA00023277"/>
    </source>
</evidence>
<dbReference type="Pfam" id="PF11721">
    <property type="entry name" value="Malectin"/>
    <property type="match status" value="1"/>
</dbReference>
<dbReference type="GO" id="GO:0030246">
    <property type="term" value="F:carbohydrate binding"/>
    <property type="evidence" value="ECO:0007669"/>
    <property type="project" value="InterPro"/>
</dbReference>